<evidence type="ECO:0000313" key="1">
    <source>
        <dbReference type="EMBL" id="MFD2871321.1"/>
    </source>
</evidence>
<evidence type="ECO:0000313" key="2">
    <source>
        <dbReference type="Proteomes" id="UP001597557"/>
    </source>
</evidence>
<organism evidence="1 2">
    <name type="scientific">Mucilaginibacter ximonensis</name>
    <dbReference type="NCBI Taxonomy" id="538021"/>
    <lineage>
        <taxon>Bacteria</taxon>
        <taxon>Pseudomonadati</taxon>
        <taxon>Bacteroidota</taxon>
        <taxon>Sphingobacteriia</taxon>
        <taxon>Sphingobacteriales</taxon>
        <taxon>Sphingobacteriaceae</taxon>
        <taxon>Mucilaginibacter</taxon>
    </lineage>
</organism>
<dbReference type="EMBL" id="JBHUPD010000001">
    <property type="protein sequence ID" value="MFD2871321.1"/>
    <property type="molecule type" value="Genomic_DNA"/>
</dbReference>
<dbReference type="InterPro" id="IPR036291">
    <property type="entry name" value="NAD(P)-bd_dom_sf"/>
</dbReference>
<keyword evidence="2" id="KW-1185">Reference proteome</keyword>
<accession>A0ABW5Y972</accession>
<reference evidence="2" key="1">
    <citation type="journal article" date="2019" name="Int. J. Syst. Evol. Microbiol.">
        <title>The Global Catalogue of Microorganisms (GCM) 10K type strain sequencing project: providing services to taxonomists for standard genome sequencing and annotation.</title>
        <authorList>
            <consortium name="The Broad Institute Genomics Platform"/>
            <consortium name="The Broad Institute Genome Sequencing Center for Infectious Disease"/>
            <person name="Wu L."/>
            <person name="Ma J."/>
        </authorList>
    </citation>
    <scope>NUCLEOTIDE SEQUENCE [LARGE SCALE GENOMIC DNA]</scope>
    <source>
        <strain evidence="2">KCTC 22437</strain>
    </source>
</reference>
<dbReference type="Gene3D" id="3.40.50.720">
    <property type="entry name" value="NAD(P)-binding Rossmann-like Domain"/>
    <property type="match status" value="1"/>
</dbReference>
<dbReference type="RefSeq" id="WP_377181893.1">
    <property type="nucleotide sequence ID" value="NZ_JBHUPD010000001.1"/>
</dbReference>
<dbReference type="SUPFAM" id="SSF51735">
    <property type="entry name" value="NAD(P)-binding Rossmann-fold domains"/>
    <property type="match status" value="1"/>
</dbReference>
<protein>
    <submittedName>
        <fullName evidence="1">Uncharacterized protein</fullName>
    </submittedName>
</protein>
<name>A0ABW5Y972_9SPHI</name>
<proteinExistence type="predicted"/>
<comment type="caution">
    <text evidence="1">The sequence shown here is derived from an EMBL/GenBank/DDBJ whole genome shotgun (WGS) entry which is preliminary data.</text>
</comment>
<gene>
    <name evidence="1" type="ORF">ACFS5N_02500</name>
</gene>
<dbReference type="Proteomes" id="UP001597557">
    <property type="component" value="Unassembled WGS sequence"/>
</dbReference>
<sequence>MNAYIVHLAYELKDTPFKVSVVDPGWTKTDFNRHNGPGKVEDAAAIVVKHTTIGQDGPTRKFFSQDIETTGQENPW</sequence>